<accession>B3ELB6</accession>
<dbReference type="NCBIfam" id="TIGR02857">
    <property type="entry name" value="CydD"/>
    <property type="match status" value="1"/>
</dbReference>
<dbReference type="SUPFAM" id="SSF52540">
    <property type="entry name" value="P-loop containing nucleoside triphosphate hydrolases"/>
    <property type="match status" value="1"/>
</dbReference>
<dbReference type="InterPro" id="IPR036640">
    <property type="entry name" value="ABC1_TM_sf"/>
</dbReference>
<dbReference type="Pfam" id="PF00005">
    <property type="entry name" value="ABC_tran"/>
    <property type="match status" value="1"/>
</dbReference>
<dbReference type="SUPFAM" id="SSF90123">
    <property type="entry name" value="ABC transporter transmembrane region"/>
    <property type="match status" value="1"/>
</dbReference>
<dbReference type="InterPro" id="IPR014216">
    <property type="entry name" value="ABC_transptr_CydD"/>
</dbReference>
<keyword evidence="2" id="KW-0813">Transport</keyword>
<protein>
    <submittedName>
        <fullName evidence="12">ABC transporter, CydDC cysteine exporter (CydDC-E) family, permease/ATP-binding protein CydD</fullName>
    </submittedName>
</protein>
<evidence type="ECO:0000259" key="11">
    <source>
        <dbReference type="PROSITE" id="PS50929"/>
    </source>
</evidence>
<dbReference type="PANTHER" id="PTHR24221:SF590">
    <property type="entry name" value="COMPONENT LINKED WITH THE ASSEMBLY OF CYTOCHROME' TRANSPORT TRANSMEMBRANE ATP-BINDING PROTEIN ABC TRANSPORTER CYDD-RELATED"/>
    <property type="match status" value="1"/>
</dbReference>
<evidence type="ECO:0000256" key="6">
    <source>
        <dbReference type="ARBA" id="ARBA00022840"/>
    </source>
</evidence>
<dbReference type="PROSITE" id="PS50893">
    <property type="entry name" value="ABC_TRANSPORTER_2"/>
    <property type="match status" value="1"/>
</dbReference>
<dbReference type="SMART" id="SM00382">
    <property type="entry name" value="AAA"/>
    <property type="match status" value="1"/>
</dbReference>
<evidence type="ECO:0000256" key="2">
    <source>
        <dbReference type="ARBA" id="ARBA00022448"/>
    </source>
</evidence>
<feature type="transmembrane region" description="Helical" evidence="9">
    <location>
        <begin position="55"/>
        <end position="73"/>
    </location>
</feature>
<reference evidence="12" key="1">
    <citation type="submission" date="2008-06" db="EMBL/GenBank/DDBJ databases">
        <title>Complete sequence of Chlorobium phaeobacteroides BS1.</title>
        <authorList>
            <consortium name="US DOE Joint Genome Institute"/>
            <person name="Lucas S."/>
            <person name="Copeland A."/>
            <person name="Lapidus A."/>
            <person name="Glavina del Rio T."/>
            <person name="Dalin E."/>
            <person name="Tice H."/>
            <person name="Bruce D."/>
            <person name="Goodwin L."/>
            <person name="Pitluck S."/>
            <person name="Schmutz J."/>
            <person name="Larimer F."/>
            <person name="Land M."/>
            <person name="Hauser L."/>
            <person name="Kyrpides N."/>
            <person name="Ovchinnikova G."/>
            <person name="Li T."/>
            <person name="Liu Z."/>
            <person name="Zhao F."/>
            <person name="Overmann J."/>
            <person name="Bryant D.A."/>
            <person name="Richardson P."/>
        </authorList>
    </citation>
    <scope>NUCLEOTIDE SEQUENCE [LARGE SCALE GENOMIC DNA]</scope>
    <source>
        <strain evidence="12">BS1</strain>
    </source>
</reference>
<dbReference type="InterPro" id="IPR039421">
    <property type="entry name" value="Type_1_exporter"/>
</dbReference>
<dbReference type="FunFam" id="3.40.50.300:FF:000221">
    <property type="entry name" value="Multidrug ABC transporter ATP-binding protein"/>
    <property type="match status" value="1"/>
</dbReference>
<evidence type="ECO:0000256" key="5">
    <source>
        <dbReference type="ARBA" id="ARBA00022741"/>
    </source>
</evidence>
<evidence type="ECO:0000256" key="7">
    <source>
        <dbReference type="ARBA" id="ARBA00022989"/>
    </source>
</evidence>
<keyword evidence="3" id="KW-1003">Cell membrane</keyword>
<feature type="transmembrane region" description="Helical" evidence="9">
    <location>
        <begin position="21"/>
        <end position="43"/>
    </location>
</feature>
<dbReference type="EMBL" id="CP001101">
    <property type="protein sequence ID" value="ACE04704.1"/>
    <property type="molecule type" value="Genomic_DNA"/>
</dbReference>
<dbReference type="CDD" id="cd18584">
    <property type="entry name" value="ABC_6TM_AarD_CydD"/>
    <property type="match status" value="1"/>
</dbReference>
<dbReference type="InterPro" id="IPR003439">
    <property type="entry name" value="ABC_transporter-like_ATP-bd"/>
</dbReference>
<evidence type="ECO:0000313" key="12">
    <source>
        <dbReference type="EMBL" id="ACE04704.1"/>
    </source>
</evidence>
<name>B3ELB6_CHLPB</name>
<keyword evidence="6 12" id="KW-0067">ATP-binding</keyword>
<feature type="transmembrane region" description="Helical" evidence="9">
    <location>
        <begin position="266"/>
        <end position="288"/>
    </location>
</feature>
<comment type="subcellular location">
    <subcellularLocation>
        <location evidence="1">Cell membrane</location>
        <topology evidence="1">Multi-pass membrane protein</topology>
    </subcellularLocation>
</comment>
<keyword evidence="7 9" id="KW-1133">Transmembrane helix</keyword>
<keyword evidence="4 9" id="KW-0812">Transmembrane</keyword>
<feature type="transmembrane region" description="Helical" evidence="9">
    <location>
        <begin position="239"/>
        <end position="260"/>
    </location>
</feature>
<dbReference type="Gene3D" id="1.20.1560.10">
    <property type="entry name" value="ABC transporter type 1, transmembrane domain"/>
    <property type="match status" value="1"/>
</dbReference>
<dbReference type="GO" id="GO:0005886">
    <property type="term" value="C:plasma membrane"/>
    <property type="evidence" value="ECO:0007669"/>
    <property type="project" value="UniProtKB-SubCell"/>
</dbReference>
<evidence type="ECO:0000256" key="8">
    <source>
        <dbReference type="ARBA" id="ARBA00023136"/>
    </source>
</evidence>
<dbReference type="GO" id="GO:0140359">
    <property type="term" value="F:ABC-type transporter activity"/>
    <property type="evidence" value="ECO:0007669"/>
    <property type="project" value="InterPro"/>
</dbReference>
<dbReference type="HOGENOM" id="CLU_000604_84_9_10"/>
<dbReference type="InterPro" id="IPR017871">
    <property type="entry name" value="ABC_transporter-like_CS"/>
</dbReference>
<evidence type="ECO:0000256" key="3">
    <source>
        <dbReference type="ARBA" id="ARBA00022475"/>
    </source>
</evidence>
<feature type="domain" description="ABC transporter" evidence="10">
    <location>
        <begin position="338"/>
        <end position="573"/>
    </location>
</feature>
<dbReference type="GO" id="GO:0042883">
    <property type="term" value="P:cysteine transport"/>
    <property type="evidence" value="ECO:0007669"/>
    <property type="project" value="InterPro"/>
</dbReference>
<feature type="transmembrane region" description="Helical" evidence="9">
    <location>
        <begin position="161"/>
        <end position="178"/>
    </location>
</feature>
<evidence type="ECO:0000256" key="4">
    <source>
        <dbReference type="ARBA" id="ARBA00022692"/>
    </source>
</evidence>
<dbReference type="PROSITE" id="PS50929">
    <property type="entry name" value="ABC_TM1F"/>
    <property type="match status" value="1"/>
</dbReference>
<proteinExistence type="predicted"/>
<sequence length="580" mass="63921">MNPDRRLLQLLRQYPLPFVTSVLLATLGGIMLIGQTFLLSSIIDALFLKRAALDNILNLLLLYGLASMLRAGFNWTSRNEANRGTLKIKQQLHRQVLKKISSLGPVYAGSQRSGKLSSTILKGIESLDPYFSQFMPQLALSILLPLTVLFAVFPVDMRSGFILLGTAPLIPLFMVLIGKAAQKATQKQWETLSRMSGNFLDVLQGMTTLKLFGRSRERIRSISEISEAYRHATMKVLKVAFLSSLTLELVGAVGTAIIAVDIGLRIWSGTIAFLPAFFVLLLIPDFYLPLRQLGTKFHAGMEGVSAADDIYTLLDKPEPDTVEPPAPQECGRYSTTPIVFNAVGFTYTDDDSYALKNVCCELKPGTITAITGPSGAGKTTFINLLLRFLEPREGSILFGNTNLKNINRETWLQGVSWVPQHPYLFNATLRENLLIAKQDATEDQLKHAISESRLEPFINSLPQGLDTPVGEQGARISGGEAQRLSLARAFLHDSPLLVLDEPTSHTDPALEQELLASMQRLIRGKTAVLIAHRLSTVRNADQILVFDSGTIVQSGTHLSLMQESGFYRDAMHSDEEVAVQ</sequence>
<evidence type="ECO:0000256" key="9">
    <source>
        <dbReference type="SAM" id="Phobius"/>
    </source>
</evidence>
<dbReference type="KEGG" id="cpb:Cphamn1_1786"/>
<dbReference type="GO" id="GO:0005524">
    <property type="term" value="F:ATP binding"/>
    <property type="evidence" value="ECO:0007669"/>
    <property type="project" value="UniProtKB-KW"/>
</dbReference>
<feature type="transmembrane region" description="Helical" evidence="9">
    <location>
        <begin position="138"/>
        <end position="155"/>
    </location>
</feature>
<evidence type="ECO:0000259" key="10">
    <source>
        <dbReference type="PROSITE" id="PS50893"/>
    </source>
</evidence>
<dbReference type="OrthoDB" id="593815at2"/>
<dbReference type="Gene3D" id="3.40.50.300">
    <property type="entry name" value="P-loop containing nucleotide triphosphate hydrolases"/>
    <property type="match status" value="1"/>
</dbReference>
<keyword evidence="5" id="KW-0547">Nucleotide-binding</keyword>
<dbReference type="InterPro" id="IPR011527">
    <property type="entry name" value="ABC1_TM_dom"/>
</dbReference>
<dbReference type="AlphaFoldDB" id="B3ELB6"/>
<dbReference type="InterPro" id="IPR003593">
    <property type="entry name" value="AAA+_ATPase"/>
</dbReference>
<dbReference type="GO" id="GO:0016887">
    <property type="term" value="F:ATP hydrolysis activity"/>
    <property type="evidence" value="ECO:0007669"/>
    <property type="project" value="InterPro"/>
</dbReference>
<dbReference type="Pfam" id="PF00664">
    <property type="entry name" value="ABC_membrane"/>
    <property type="match status" value="1"/>
</dbReference>
<dbReference type="InterPro" id="IPR027417">
    <property type="entry name" value="P-loop_NTPase"/>
</dbReference>
<dbReference type="eggNOG" id="COG4988">
    <property type="taxonomic scope" value="Bacteria"/>
</dbReference>
<organism evidence="12">
    <name type="scientific">Chlorobium phaeobacteroides (strain BS1)</name>
    <dbReference type="NCBI Taxonomy" id="331678"/>
    <lineage>
        <taxon>Bacteria</taxon>
        <taxon>Pseudomonadati</taxon>
        <taxon>Chlorobiota</taxon>
        <taxon>Chlorobiia</taxon>
        <taxon>Chlorobiales</taxon>
        <taxon>Chlorobiaceae</taxon>
        <taxon>Chlorobium/Pelodictyon group</taxon>
        <taxon>Chlorobium</taxon>
    </lineage>
</organism>
<evidence type="ECO:0000256" key="1">
    <source>
        <dbReference type="ARBA" id="ARBA00004651"/>
    </source>
</evidence>
<gene>
    <name evidence="12" type="ordered locus">Cphamn1_1786</name>
</gene>
<feature type="domain" description="ABC transmembrane type-1" evidence="11">
    <location>
        <begin position="19"/>
        <end position="302"/>
    </location>
</feature>
<keyword evidence="8 9" id="KW-0472">Membrane</keyword>
<dbReference type="PROSITE" id="PS00211">
    <property type="entry name" value="ABC_TRANSPORTER_1"/>
    <property type="match status" value="1"/>
</dbReference>
<dbReference type="STRING" id="331678.Cphamn1_1786"/>
<dbReference type="PANTHER" id="PTHR24221">
    <property type="entry name" value="ATP-BINDING CASSETTE SUB-FAMILY B"/>
    <property type="match status" value="1"/>
</dbReference>